<dbReference type="EMBL" id="DF968067">
    <property type="protein sequence ID" value="GAP03259.1"/>
    <property type="molecule type" value="Genomic_DNA"/>
</dbReference>
<evidence type="ECO:0000256" key="7">
    <source>
        <dbReference type="ARBA" id="ARBA00022692"/>
    </source>
</evidence>
<dbReference type="GO" id="GO:0005886">
    <property type="term" value="C:plasma membrane"/>
    <property type="evidence" value="ECO:0007669"/>
    <property type="project" value="UniProtKB-SubCell"/>
</dbReference>
<dbReference type="PANTHER" id="PTHR43738:SF1">
    <property type="entry name" value="HEMIN TRANSPORT SYSTEM PERMEASE PROTEIN HRTB-RELATED"/>
    <property type="match status" value="1"/>
</dbReference>
<comment type="subunit">
    <text evidence="3">The complex is composed of two ATP-binding proteins (HrtA), two transmembrane proteins (HrtB) and a solute-binding protein.</text>
</comment>
<proteinExistence type="inferred from homology"/>
<dbReference type="InterPro" id="IPR003838">
    <property type="entry name" value="ABC3_permease_C"/>
</dbReference>
<evidence type="ECO:0000256" key="6">
    <source>
        <dbReference type="ARBA" id="ARBA00022475"/>
    </source>
</evidence>
<evidence type="ECO:0000256" key="2">
    <source>
        <dbReference type="ARBA" id="ARBA00008697"/>
    </source>
</evidence>
<evidence type="ECO:0000256" key="9">
    <source>
        <dbReference type="ARBA" id="ARBA00023136"/>
    </source>
</evidence>
<feature type="transmembrane region" description="Helical" evidence="11">
    <location>
        <begin position="231"/>
        <end position="253"/>
    </location>
</feature>
<comment type="subcellular location">
    <subcellularLocation>
        <location evidence="1">Cell membrane</location>
        <topology evidence="1">Multi-pass membrane protein</topology>
    </subcellularLocation>
</comment>
<keyword evidence="9 11" id="KW-0472">Membrane</keyword>
<protein>
    <recommendedName>
        <fullName evidence="4">Putative hemin transport system permease protein HrtB</fullName>
    </recommendedName>
</protein>
<evidence type="ECO:0000256" key="1">
    <source>
        <dbReference type="ARBA" id="ARBA00004651"/>
    </source>
</evidence>
<dbReference type="Pfam" id="PF02687">
    <property type="entry name" value="FtsX"/>
    <property type="match status" value="1"/>
</dbReference>
<dbReference type="OrthoDB" id="9808936at2"/>
<feature type="transmembrane region" description="Helical" evidence="11">
    <location>
        <begin position="274"/>
        <end position="298"/>
    </location>
</feature>
<evidence type="ECO:0000256" key="5">
    <source>
        <dbReference type="ARBA" id="ARBA00022448"/>
    </source>
</evidence>
<evidence type="ECO:0000256" key="8">
    <source>
        <dbReference type="ARBA" id="ARBA00022989"/>
    </source>
</evidence>
<reference evidence="13 14" key="1">
    <citation type="journal article" date="2015" name="BMC Genomics">
        <title>Comparative genomics of Fructobacillus spp. and Leuconostoc spp. reveals niche-specific evolution of Fructobacillus spp.</title>
        <authorList>
            <person name="Endo A."/>
            <person name="Tanizawa Y."/>
            <person name="Tanaka N."/>
            <person name="Maeno S."/>
            <person name="Kumar H."/>
            <person name="Shiwa Y."/>
            <person name="Okada S."/>
            <person name="Yoshikawa H."/>
            <person name="Dicks L."/>
            <person name="Nakagawa J."/>
            <person name="Arita M."/>
        </authorList>
    </citation>
    <scope>NUCLEOTIDE SEQUENCE [LARGE SCALE GENOMIC DNA]</scope>
    <source>
        <strain evidence="13 14">DSM 15468</strain>
    </source>
</reference>
<name>A0A3F3HA03_9LACO</name>
<keyword evidence="14" id="KW-1185">Reference proteome</keyword>
<comment type="function">
    <text evidence="10">Part of the ABC transporter complex hrt involved in hemin import. Responsible for the translocation of the substrate across the membrane.</text>
</comment>
<gene>
    <name evidence="13" type="ORF">FPFC_050760</name>
</gene>
<keyword evidence="7 11" id="KW-0812">Transmembrane</keyword>
<dbReference type="Proteomes" id="UP000061227">
    <property type="component" value="Unassembled WGS sequence"/>
</dbReference>
<dbReference type="RefSeq" id="WP_059378802.1">
    <property type="nucleotide sequence ID" value="NZ_DF968067.1"/>
</dbReference>
<evidence type="ECO:0000256" key="4">
    <source>
        <dbReference type="ARBA" id="ARBA00016962"/>
    </source>
</evidence>
<dbReference type="STRING" id="220714.SAMN05660469_1019"/>
<evidence type="ECO:0000313" key="13">
    <source>
        <dbReference type="EMBL" id="GAP03259.1"/>
    </source>
</evidence>
<feature type="domain" description="ABC3 transporter permease C-terminal" evidence="12">
    <location>
        <begin position="233"/>
        <end position="344"/>
    </location>
</feature>
<keyword evidence="6" id="KW-1003">Cell membrane</keyword>
<dbReference type="PANTHER" id="PTHR43738">
    <property type="entry name" value="ABC TRANSPORTER, MEMBRANE PROTEIN"/>
    <property type="match status" value="1"/>
</dbReference>
<evidence type="ECO:0000256" key="10">
    <source>
        <dbReference type="ARBA" id="ARBA00024973"/>
    </source>
</evidence>
<keyword evidence="8 11" id="KW-1133">Transmembrane helix</keyword>
<comment type="similarity">
    <text evidence="2">Belongs to the ABC-4 integral membrane protein family. HrtB subfamily.</text>
</comment>
<evidence type="ECO:0000256" key="3">
    <source>
        <dbReference type="ARBA" id="ARBA00011131"/>
    </source>
</evidence>
<evidence type="ECO:0000259" key="12">
    <source>
        <dbReference type="Pfam" id="PF02687"/>
    </source>
</evidence>
<dbReference type="AlphaFoldDB" id="A0A3F3HA03"/>
<dbReference type="InterPro" id="IPR051125">
    <property type="entry name" value="ABC-4/HrtB_transporter"/>
</dbReference>
<feature type="transmembrane region" description="Helical" evidence="11">
    <location>
        <begin position="310"/>
        <end position="334"/>
    </location>
</feature>
<keyword evidence="5" id="KW-0813">Transport</keyword>
<sequence>MFLALHEIKKEKLRYGLVIAVIMMIAYLIFILSSLALGLANENTAAVNSWQSQSVVMSKDANGDLSQSLLTQADVNKVGDKQADLLALTPGILKHGSTRDSAMFVGVDQTAQVSKTIKLSQGRLWQKPTEVVVSSKLADQGVRLGQQITVGLSQQKLTVVGFAKNAEYNMAPIVYGDRSQWSAIKGVTNSFVGSGLVSQKQLKTQQSGLQVYSKAALFDKMPGYSAQNKTFVFMIAFLIIISIVIVAIFLYILTVQKMENFAVLRAQGIPSSYLILNTLVQTIVMMVVAVVISMALALGTSAIIPAAVPMYFDFTLIGLTGLALVVMGMIGAIIPMRIIAKIDPVTVIGG</sequence>
<organism evidence="13 14">
    <name type="scientific">Fructobacillus pseudoficulneus</name>
    <dbReference type="NCBI Taxonomy" id="220714"/>
    <lineage>
        <taxon>Bacteria</taxon>
        <taxon>Bacillati</taxon>
        <taxon>Bacillota</taxon>
        <taxon>Bacilli</taxon>
        <taxon>Lactobacillales</taxon>
        <taxon>Lactobacillaceae</taxon>
        <taxon>Fructobacillus</taxon>
    </lineage>
</organism>
<evidence type="ECO:0000313" key="14">
    <source>
        <dbReference type="Proteomes" id="UP000061227"/>
    </source>
</evidence>
<feature type="transmembrane region" description="Helical" evidence="11">
    <location>
        <begin position="15"/>
        <end position="39"/>
    </location>
</feature>
<evidence type="ECO:0000256" key="11">
    <source>
        <dbReference type="SAM" id="Phobius"/>
    </source>
</evidence>
<accession>A0A3F3HA03</accession>